<name>A0AAN9T894_9HEMI</name>
<keyword evidence="1" id="KW-0862">Zinc</keyword>
<evidence type="ECO:0000256" key="1">
    <source>
        <dbReference type="PROSITE-ProRule" id="PRU00723"/>
    </source>
</evidence>
<dbReference type="PANTHER" id="PTHR46156">
    <property type="entry name" value="CCCH ZINGC FINGER"/>
    <property type="match status" value="1"/>
</dbReference>
<feature type="zinc finger region" description="C3H1-type" evidence="1">
    <location>
        <begin position="546"/>
        <end position="567"/>
    </location>
</feature>
<protein>
    <recommendedName>
        <fullName evidence="3">C3H1-type domain-containing protein</fullName>
    </recommendedName>
</protein>
<feature type="zinc finger region" description="C3H1-type" evidence="1">
    <location>
        <begin position="512"/>
        <end position="542"/>
    </location>
</feature>
<dbReference type="PANTHER" id="PTHR46156:SF1">
    <property type="entry name" value="ZINC FINGER CCCH DOMAIN-CONTAINING PROTEIN 3"/>
    <property type="match status" value="1"/>
</dbReference>
<feature type="region of interest" description="Disordered" evidence="2">
    <location>
        <begin position="259"/>
        <end position="285"/>
    </location>
</feature>
<feature type="zinc finger region" description="C3H1-type" evidence="1">
    <location>
        <begin position="568"/>
        <end position="594"/>
    </location>
</feature>
<organism evidence="4 5">
    <name type="scientific">Parthenolecanium corni</name>
    <dbReference type="NCBI Taxonomy" id="536013"/>
    <lineage>
        <taxon>Eukaryota</taxon>
        <taxon>Metazoa</taxon>
        <taxon>Ecdysozoa</taxon>
        <taxon>Arthropoda</taxon>
        <taxon>Hexapoda</taxon>
        <taxon>Insecta</taxon>
        <taxon>Pterygota</taxon>
        <taxon>Neoptera</taxon>
        <taxon>Paraneoptera</taxon>
        <taxon>Hemiptera</taxon>
        <taxon>Sternorrhyncha</taxon>
        <taxon>Coccoidea</taxon>
        <taxon>Coccidae</taxon>
        <taxon>Parthenolecanium</taxon>
    </lineage>
</organism>
<reference evidence="4 5" key="1">
    <citation type="submission" date="2024-03" db="EMBL/GenBank/DDBJ databases">
        <title>Adaptation during the transition from Ophiocordyceps entomopathogen to insect associate is accompanied by gene loss and intensified selection.</title>
        <authorList>
            <person name="Ward C.M."/>
            <person name="Onetto C.A."/>
            <person name="Borneman A.R."/>
        </authorList>
    </citation>
    <scope>NUCLEOTIDE SEQUENCE [LARGE SCALE GENOMIC DNA]</scope>
    <source>
        <strain evidence="4">AWRI1</strain>
        <tissue evidence="4">Single Adult Female</tissue>
    </source>
</reference>
<comment type="caution">
    <text evidence="4">The sequence shown here is derived from an EMBL/GenBank/DDBJ whole genome shotgun (WGS) entry which is preliminary data.</text>
</comment>
<accession>A0AAN9T894</accession>
<feature type="domain" description="C3H1-type" evidence="3">
    <location>
        <begin position="595"/>
        <end position="622"/>
    </location>
</feature>
<evidence type="ECO:0000259" key="3">
    <source>
        <dbReference type="PROSITE" id="PS50103"/>
    </source>
</evidence>
<dbReference type="GO" id="GO:0005634">
    <property type="term" value="C:nucleus"/>
    <property type="evidence" value="ECO:0007669"/>
    <property type="project" value="TreeGrafter"/>
</dbReference>
<proteinExistence type="predicted"/>
<dbReference type="Gene3D" id="3.30.1370.210">
    <property type="match status" value="2"/>
</dbReference>
<dbReference type="AlphaFoldDB" id="A0AAN9T894"/>
<evidence type="ECO:0000256" key="2">
    <source>
        <dbReference type="SAM" id="MobiDB-lite"/>
    </source>
</evidence>
<keyword evidence="5" id="KW-1185">Reference proteome</keyword>
<dbReference type="Proteomes" id="UP001367676">
    <property type="component" value="Unassembled WGS sequence"/>
</dbReference>
<dbReference type="InterPro" id="IPR000571">
    <property type="entry name" value="Znf_CCCH"/>
</dbReference>
<keyword evidence="1" id="KW-0863">Zinc-finger</keyword>
<dbReference type="EMBL" id="JBBCAQ010000036">
    <property type="protein sequence ID" value="KAK7576440.1"/>
    <property type="molecule type" value="Genomic_DNA"/>
</dbReference>
<gene>
    <name evidence="4" type="ORF">V9T40_012726</name>
</gene>
<dbReference type="GO" id="GO:0008270">
    <property type="term" value="F:zinc ion binding"/>
    <property type="evidence" value="ECO:0007669"/>
    <property type="project" value="UniProtKB-KW"/>
</dbReference>
<feature type="domain" description="C3H1-type" evidence="3">
    <location>
        <begin position="568"/>
        <end position="594"/>
    </location>
</feature>
<evidence type="ECO:0000313" key="5">
    <source>
        <dbReference type="Proteomes" id="UP001367676"/>
    </source>
</evidence>
<dbReference type="SMART" id="SM00356">
    <property type="entry name" value="ZnF_C3H1"/>
    <property type="match status" value="4"/>
</dbReference>
<evidence type="ECO:0000313" key="4">
    <source>
        <dbReference type="EMBL" id="KAK7576440.1"/>
    </source>
</evidence>
<keyword evidence="1" id="KW-0479">Metal-binding</keyword>
<feature type="domain" description="C3H1-type" evidence="3">
    <location>
        <begin position="512"/>
        <end position="542"/>
    </location>
</feature>
<dbReference type="PROSITE" id="PS50103">
    <property type="entry name" value="ZF_C3H1"/>
    <property type="match status" value="4"/>
</dbReference>
<feature type="domain" description="C3H1-type" evidence="3">
    <location>
        <begin position="546"/>
        <end position="567"/>
    </location>
</feature>
<feature type="zinc finger region" description="C3H1-type" evidence="1">
    <location>
        <begin position="595"/>
        <end position="622"/>
    </location>
</feature>
<sequence>MFYTLKMFPTASNGNIYFKSNYSTSNFSTLRSTKSAVHPLETSQIATANTSLNPSKPLSSRNSAVTRGYNDIRKSKYSIVKTGVPGSAKKNVYKWENKRVKSELVNSPVIPKVPICASTGGNGYPRVTSNIVVEENIAKNHFRSSIPFHSHLSKGWFTVPPCSISCIDSPSFDLQLCCFISKRFLPTNTLSLNSFQGAISSKVDSKKANIENTPSFLKLTKHQLIRKPQPELPKNNSSVVLCTKRKLIRESALPLKTQDQISLPSSDSKQPNLPGSKSSVSESSLNDISSHLSKKKRLTLPLVVLTDRKLIRETETNVCDGVKKPSIATSPTKLIRVNHNKLIRSSLLQKFAKKSLQNHVKPAKSVLSQMIQYRRRPYPGSSYVLLTRNKLVRRVKYKNELWNKDTDNSTPKPVRKKSHSLPQVFVNVGKNKLIRKSLFTKTNKVSPKNSVSSIIPLKNKLLTRMLDSPGRRVQSFTNHLSRRKLKSLTNSSTRISGNRFSNKCKVNKRGLRKKNSVCPAFRRKGECQKKDSNNCPYLHDTKYIMICKNYLKNSCENEKCLLSHDLIPQKTAVCLHFLNGHCEASQCPFLHVKLDSKSPICVQFLRGYCEAADKCTSWHVYACPQYKSCGKCDKGDSCGLPHRELEYFEGRCSDSDDADDENVIPWRYFEKNKLDEKDLSGVQIIPNRRSLGILPDYIPL</sequence>